<dbReference type="Gene3D" id="2.70.98.10">
    <property type="match status" value="1"/>
</dbReference>
<proteinExistence type="predicted"/>
<dbReference type="Proteomes" id="UP000014155">
    <property type="component" value="Unassembled WGS sequence"/>
</dbReference>
<dbReference type="GO" id="GO:0005975">
    <property type="term" value="P:carbohydrate metabolic process"/>
    <property type="evidence" value="ECO:0007669"/>
    <property type="project" value="InterPro"/>
</dbReference>
<dbReference type="GO" id="GO:0030246">
    <property type="term" value="F:carbohydrate binding"/>
    <property type="evidence" value="ECO:0007669"/>
    <property type="project" value="InterPro"/>
</dbReference>
<accession>S0FFH6</accession>
<sequence>MLENCIHLGFEDWEAEVLPSFGANLILLEYKGLPVLRTPDNIEQLRENPCLYGNPVLFPPNRTADGIFKFENRKYRLPVNEPNTGSHLHGSLYNAPFEAAEVTDRSATCLLKNRGKWFPFDFSMKLSFELDREGLTQNIEILNDGSCNMPVLLGFHTSFAAPGEFSVAIKERWERDERHLPTGKLSALNERELCFKKGCVSEGQVISDYYTAESQAARLGDVLFQASPEFTQWVLYNGGGNKGFLCVEPQTGPVNGLNMPGGHLVLPRGETARFWLRFSIAGYK</sequence>
<dbReference type="STRING" id="1195236.CTER_4733"/>
<evidence type="ECO:0000313" key="2">
    <source>
        <dbReference type="Proteomes" id="UP000014155"/>
    </source>
</evidence>
<evidence type="ECO:0000313" key="1">
    <source>
        <dbReference type="EMBL" id="EMS69685.1"/>
    </source>
</evidence>
<organism evidence="1 2">
    <name type="scientific">Ruminiclostridium cellobioparum subsp. termitidis CT1112</name>
    <dbReference type="NCBI Taxonomy" id="1195236"/>
    <lineage>
        <taxon>Bacteria</taxon>
        <taxon>Bacillati</taxon>
        <taxon>Bacillota</taxon>
        <taxon>Clostridia</taxon>
        <taxon>Eubacteriales</taxon>
        <taxon>Oscillospiraceae</taxon>
        <taxon>Ruminiclostridium</taxon>
    </lineage>
</organism>
<comment type="caution">
    <text evidence="1">The sequence shown here is derived from an EMBL/GenBank/DDBJ whole genome shotgun (WGS) entry which is preliminary data.</text>
</comment>
<gene>
    <name evidence="1" type="ORF">CTER_4733</name>
</gene>
<dbReference type="EMBL" id="AORV01000065">
    <property type="protein sequence ID" value="EMS69685.1"/>
    <property type="molecule type" value="Genomic_DNA"/>
</dbReference>
<protein>
    <submittedName>
        <fullName evidence="1">Aldose 1-epimerase</fullName>
    </submittedName>
</protein>
<reference evidence="1 2" key="1">
    <citation type="journal article" date="2013" name="Genome Announc.">
        <title>Draft Genome Sequence of the Cellulolytic, Mesophilic, Anaerobic Bacterium Clostridium termitidis Strain CT1112 (DSM 5398).</title>
        <authorList>
            <person name="Lal S."/>
            <person name="Ramachandran U."/>
            <person name="Zhang X."/>
            <person name="Munir R."/>
            <person name="Sparling R."/>
            <person name="Levin D.B."/>
        </authorList>
    </citation>
    <scope>NUCLEOTIDE SEQUENCE [LARGE SCALE GENOMIC DNA]</scope>
    <source>
        <strain evidence="1 2">CT1112</strain>
    </source>
</reference>
<dbReference type="RefSeq" id="WP_004629976.1">
    <property type="nucleotide sequence ID" value="NZ_AORV01000065.1"/>
</dbReference>
<dbReference type="GO" id="GO:0016853">
    <property type="term" value="F:isomerase activity"/>
    <property type="evidence" value="ECO:0007669"/>
    <property type="project" value="InterPro"/>
</dbReference>
<dbReference type="Pfam" id="PF01263">
    <property type="entry name" value="Aldose_epim"/>
    <property type="match status" value="1"/>
</dbReference>
<dbReference type="AlphaFoldDB" id="S0FFH6"/>
<dbReference type="PATRIC" id="fig|1195236.3.peg.4918"/>
<dbReference type="InterPro" id="IPR014718">
    <property type="entry name" value="GH-type_carb-bd"/>
</dbReference>
<dbReference type="CDD" id="cd01081">
    <property type="entry name" value="Aldose_epim"/>
    <property type="match status" value="1"/>
</dbReference>
<name>S0FFH6_RUMCE</name>
<dbReference type="InterPro" id="IPR011013">
    <property type="entry name" value="Gal_mutarotase_sf_dom"/>
</dbReference>
<dbReference type="InterPro" id="IPR008183">
    <property type="entry name" value="Aldose_1/G6P_1-epimerase"/>
</dbReference>
<keyword evidence="2" id="KW-1185">Reference proteome</keyword>
<dbReference type="eggNOG" id="COG2017">
    <property type="taxonomic scope" value="Bacteria"/>
</dbReference>
<dbReference type="SUPFAM" id="SSF74650">
    <property type="entry name" value="Galactose mutarotase-like"/>
    <property type="match status" value="1"/>
</dbReference>